<reference evidence="1 2" key="1">
    <citation type="submission" date="2017-01" db="EMBL/GenBank/DDBJ databases">
        <authorList>
            <consortium name="Urmite Genomes"/>
        </authorList>
    </citation>
    <scope>NUCLEOTIDE SEQUENCE [LARGE SCALE GENOMIC DNA]</scope>
    <source>
        <strain evidence="1 2">AB57</strain>
    </source>
</reference>
<evidence type="ECO:0000313" key="1">
    <source>
        <dbReference type="EMBL" id="SPM34355.1"/>
    </source>
</evidence>
<organism evidence="1 2">
    <name type="scientific">Mycobacterium rhizamassiliense</name>
    <dbReference type="NCBI Taxonomy" id="1841860"/>
    <lineage>
        <taxon>Bacteria</taxon>
        <taxon>Bacillati</taxon>
        <taxon>Actinomycetota</taxon>
        <taxon>Actinomycetes</taxon>
        <taxon>Mycobacteriales</taxon>
        <taxon>Mycobacteriaceae</taxon>
        <taxon>Mycobacterium</taxon>
    </lineage>
</organism>
<gene>
    <name evidence="1" type="ORF">MRAB57_2169</name>
</gene>
<accession>A0A2U3NSG7</accession>
<proteinExistence type="predicted"/>
<evidence type="ECO:0000313" key="2">
    <source>
        <dbReference type="Proteomes" id="UP000240988"/>
    </source>
</evidence>
<dbReference type="RefSeq" id="WP_173813927.1">
    <property type="nucleotide sequence ID" value="NZ_LT721901.1"/>
</dbReference>
<dbReference type="Proteomes" id="UP000240988">
    <property type="component" value="Unassembled WGS sequence"/>
</dbReference>
<dbReference type="EMBL" id="FUFA01000004">
    <property type="protein sequence ID" value="SPM34355.1"/>
    <property type="molecule type" value="Genomic_DNA"/>
</dbReference>
<protein>
    <submittedName>
        <fullName evidence="1">Uncharacterized protein</fullName>
    </submittedName>
</protein>
<dbReference type="AlphaFoldDB" id="A0A2U3NSG7"/>
<sequence>MRAEEGDESLKDYAVEGKQTLGKIKETQHARGHNAGIFSRIAKIFRGGRGAPPG</sequence>
<name>A0A2U3NSG7_9MYCO</name>
<dbReference type="STRING" id="1841860.GCA_900157375_02172"/>
<keyword evidence="2" id="KW-1185">Reference proteome</keyword>